<dbReference type="Gene3D" id="3.30.420.10">
    <property type="entry name" value="Ribonuclease H-like superfamily/Ribonuclease H"/>
    <property type="match status" value="1"/>
</dbReference>
<feature type="compositionally biased region" description="Polar residues" evidence="1">
    <location>
        <begin position="140"/>
        <end position="152"/>
    </location>
</feature>
<feature type="compositionally biased region" description="Basic and acidic residues" evidence="1">
    <location>
        <begin position="50"/>
        <end position="66"/>
    </location>
</feature>
<dbReference type="VEuPathDB" id="FungiDB:PSTT_16487"/>
<dbReference type="AlphaFoldDB" id="A0A2S4UCS0"/>
<sequence>RGKNKEAGTYNYHSFGGTQRQSLRLAYGIAKLRNGLGWARKWSNQSNHLPFDHPPMRMVTKSDKTSDNQGTEGHSQRTDNPGEAAESQINSRPTNCGQDEIGRRPSQHPNRWGTGYQRTSRVISPKDSRTIRSTEGRTEQVGTTRSIRTNSSDTEEDPNNNGGGGPKRKAYQAVRPEVKELVIQNVFDKGMTQRKVSESFGLSERTVRRIIKAEKNIHSGQEPVPKRRRGAKTKLTGEIMTELFIQTRTSTHNDPLGHEALLTCTPQSISRMLSSMDVNWKTTVEIPAHWNQLNILQERHDFVVRRAIDVDKELIYVGDTGFDLNFNRSQDPSCSDQGATLSLVPRTSQATLIGAMTTNGYVYHEIINPDGKRVTGLTRADYEEFLVRLTEKVDTKRSVVIVERSKLTQSDDIAPLDGRLGVHYKEPDSLELLLNTTTHHPTLLDHNIPKIEIDYLPPCSAFLSPLEISFVDLKNHVKDLNEPPIQERNQLILRINHAIHSLFGLPKPQNLFNFIAKEIYPNCFNMVPISGPIIKHPDCPNRTIHPQ</sequence>
<feature type="non-terminal residue" evidence="2">
    <location>
        <position position="547"/>
    </location>
</feature>
<feature type="compositionally biased region" description="Polar residues" evidence="1">
    <location>
        <begin position="87"/>
        <end position="97"/>
    </location>
</feature>
<gene>
    <name evidence="2" type="ORF">PSTT_16487</name>
</gene>
<dbReference type="InterPro" id="IPR036397">
    <property type="entry name" value="RNaseH_sf"/>
</dbReference>
<evidence type="ECO:0008006" key="4">
    <source>
        <dbReference type="Google" id="ProtNLM"/>
    </source>
</evidence>
<evidence type="ECO:0000256" key="1">
    <source>
        <dbReference type="SAM" id="MobiDB-lite"/>
    </source>
</evidence>
<dbReference type="GO" id="GO:0003676">
    <property type="term" value="F:nucleic acid binding"/>
    <property type="evidence" value="ECO:0007669"/>
    <property type="project" value="InterPro"/>
</dbReference>
<feature type="region of interest" description="Disordered" evidence="1">
    <location>
        <begin position="45"/>
        <end position="171"/>
    </location>
</feature>
<proteinExistence type="predicted"/>
<evidence type="ECO:0000313" key="3">
    <source>
        <dbReference type="Proteomes" id="UP000239156"/>
    </source>
</evidence>
<reference evidence="2" key="1">
    <citation type="submission" date="2017-12" db="EMBL/GenBank/DDBJ databases">
        <title>Gene loss provides genomic basis for host adaptation in cereal stripe rust fungi.</title>
        <authorList>
            <person name="Xia C."/>
        </authorList>
    </citation>
    <scope>NUCLEOTIDE SEQUENCE [LARGE SCALE GENOMIC DNA]</scope>
    <source>
        <strain evidence="2">93-210</strain>
    </source>
</reference>
<keyword evidence="3" id="KW-1185">Reference proteome</keyword>
<comment type="caution">
    <text evidence="2">The sequence shown here is derived from an EMBL/GenBank/DDBJ whole genome shotgun (WGS) entry which is preliminary data.</text>
</comment>
<accession>A0A2S4UCS0</accession>
<name>A0A2S4UCS0_9BASI</name>
<dbReference type="VEuPathDB" id="FungiDB:PSHT_11708"/>
<dbReference type="InterPro" id="IPR009057">
    <property type="entry name" value="Homeodomain-like_sf"/>
</dbReference>
<organism evidence="2 3">
    <name type="scientific">Puccinia striiformis</name>
    <dbReference type="NCBI Taxonomy" id="27350"/>
    <lineage>
        <taxon>Eukaryota</taxon>
        <taxon>Fungi</taxon>
        <taxon>Dikarya</taxon>
        <taxon>Basidiomycota</taxon>
        <taxon>Pucciniomycotina</taxon>
        <taxon>Pucciniomycetes</taxon>
        <taxon>Pucciniales</taxon>
        <taxon>Pucciniaceae</taxon>
        <taxon>Puccinia</taxon>
    </lineage>
</organism>
<dbReference type="Proteomes" id="UP000239156">
    <property type="component" value="Unassembled WGS sequence"/>
</dbReference>
<feature type="non-terminal residue" evidence="2">
    <location>
        <position position="1"/>
    </location>
</feature>
<protein>
    <recommendedName>
        <fullName evidence="4">Tc1-like transposase DDE domain-containing protein</fullName>
    </recommendedName>
</protein>
<dbReference type="SUPFAM" id="SSF46689">
    <property type="entry name" value="Homeodomain-like"/>
    <property type="match status" value="1"/>
</dbReference>
<evidence type="ECO:0000313" key="2">
    <source>
        <dbReference type="EMBL" id="POV95060.1"/>
    </source>
</evidence>
<feature type="compositionally biased region" description="Basic and acidic residues" evidence="1">
    <location>
        <begin position="124"/>
        <end position="138"/>
    </location>
</feature>
<dbReference type="EMBL" id="PKSL01000368">
    <property type="protein sequence ID" value="POV95060.1"/>
    <property type="molecule type" value="Genomic_DNA"/>
</dbReference>